<proteinExistence type="predicted"/>
<feature type="domain" description="PAS" evidence="5">
    <location>
        <begin position="7"/>
        <end position="45"/>
    </location>
</feature>
<dbReference type="Gene3D" id="3.30.565.10">
    <property type="entry name" value="Histidine kinase-like ATPase, C-terminal domain"/>
    <property type="match status" value="1"/>
</dbReference>
<dbReference type="Gene3D" id="1.10.287.130">
    <property type="match status" value="1"/>
</dbReference>
<evidence type="ECO:0000256" key="2">
    <source>
        <dbReference type="ARBA" id="ARBA00012438"/>
    </source>
</evidence>
<dbReference type="PANTHER" id="PTHR43065:SF29">
    <property type="entry name" value="SENSOR PROTEIN KINASE FLES"/>
    <property type="match status" value="1"/>
</dbReference>
<dbReference type="SUPFAM" id="SSF55785">
    <property type="entry name" value="PYP-like sensor domain (PAS domain)"/>
    <property type="match status" value="1"/>
</dbReference>
<reference evidence="7" key="1">
    <citation type="submission" date="2017-02" db="EMBL/GenBank/DDBJ databases">
        <authorList>
            <person name="Varghese N."/>
            <person name="Submissions S."/>
        </authorList>
    </citation>
    <scope>NUCLEOTIDE SEQUENCE [LARGE SCALE GENOMIC DNA]</scope>
    <source>
        <strain evidence="7">DSM 3072</strain>
    </source>
</reference>
<dbReference type="PRINTS" id="PR00344">
    <property type="entry name" value="BCTRLSENSOR"/>
</dbReference>
<dbReference type="InterPro" id="IPR005467">
    <property type="entry name" value="His_kinase_dom"/>
</dbReference>
<dbReference type="CDD" id="cd00082">
    <property type="entry name" value="HisKA"/>
    <property type="match status" value="1"/>
</dbReference>
<evidence type="ECO:0000313" key="7">
    <source>
        <dbReference type="Proteomes" id="UP000242432"/>
    </source>
</evidence>
<evidence type="ECO:0000259" key="4">
    <source>
        <dbReference type="PROSITE" id="PS50109"/>
    </source>
</evidence>
<comment type="catalytic activity">
    <reaction evidence="1">
        <text>ATP + protein L-histidine = ADP + protein N-phospho-L-histidine.</text>
        <dbReference type="EC" id="2.7.13.3"/>
    </reaction>
</comment>
<dbReference type="InterPro" id="IPR000014">
    <property type="entry name" value="PAS"/>
</dbReference>
<dbReference type="InterPro" id="IPR004358">
    <property type="entry name" value="Sig_transdc_His_kin-like_C"/>
</dbReference>
<dbReference type="SUPFAM" id="SSF55874">
    <property type="entry name" value="ATPase domain of HSP90 chaperone/DNA topoisomerase II/histidine kinase"/>
    <property type="match status" value="1"/>
</dbReference>
<dbReference type="PROSITE" id="PS50109">
    <property type="entry name" value="HIS_KIN"/>
    <property type="match status" value="1"/>
</dbReference>
<dbReference type="SMART" id="SM00387">
    <property type="entry name" value="HATPase_c"/>
    <property type="match status" value="1"/>
</dbReference>
<name>A0A1T4VBJ3_9GAMM</name>
<evidence type="ECO:0000259" key="5">
    <source>
        <dbReference type="PROSITE" id="PS50112"/>
    </source>
</evidence>
<dbReference type="InterPro" id="IPR036890">
    <property type="entry name" value="HATPase_C_sf"/>
</dbReference>
<dbReference type="InterPro" id="IPR035965">
    <property type="entry name" value="PAS-like_dom_sf"/>
</dbReference>
<protein>
    <recommendedName>
        <fullName evidence="2">histidine kinase</fullName>
        <ecNumber evidence="2">2.7.13.3</ecNumber>
    </recommendedName>
</protein>
<sequence>MPNFVSDAELYQEIFEKEPSAIIILDERGVVCKVNQSALDMLGVESLIGRKWYQVIGEVFRPQQDDGQEISTKNGKRLQVSTKPLSHGQLVQMTDQTATRELTDKLNHMERLSSLGKMAASLAHQIRTPLSAAILYAANLGNAKLPPASRGIFQKKLMSRLQALESQVSDILMYARSGEQSVKSLDAVDIVEDVSSSVVSLVEKHGAELTTDIGPRPMIILGNVTALNGAITNLVTNAIEAGAKKVNIKLEADEKNIVISVKNDGPMIPLNVQRKIFEPFFTTKSNGTGLGLAVVAAVAKVHQGRLQLLSDEKETVFSMIIPKYEGTLEPTESMRSADNVA</sequence>
<evidence type="ECO:0000256" key="1">
    <source>
        <dbReference type="ARBA" id="ARBA00000085"/>
    </source>
</evidence>
<dbReference type="Pfam" id="PF02518">
    <property type="entry name" value="HATPase_c"/>
    <property type="match status" value="1"/>
</dbReference>
<dbReference type="PROSITE" id="PS50112">
    <property type="entry name" value="PAS"/>
    <property type="match status" value="1"/>
</dbReference>
<dbReference type="InterPro" id="IPR003594">
    <property type="entry name" value="HATPase_dom"/>
</dbReference>
<keyword evidence="6" id="KW-0418">Kinase</keyword>
<dbReference type="InterPro" id="IPR003661">
    <property type="entry name" value="HisK_dim/P_dom"/>
</dbReference>
<dbReference type="Pfam" id="PF00512">
    <property type="entry name" value="HisKA"/>
    <property type="match status" value="1"/>
</dbReference>
<dbReference type="InterPro" id="IPR036097">
    <property type="entry name" value="HisK_dim/P_sf"/>
</dbReference>
<dbReference type="Gene3D" id="3.30.450.20">
    <property type="entry name" value="PAS domain"/>
    <property type="match status" value="1"/>
</dbReference>
<dbReference type="AlphaFoldDB" id="A0A1T4VBJ3"/>
<dbReference type="GO" id="GO:0000155">
    <property type="term" value="F:phosphorelay sensor kinase activity"/>
    <property type="evidence" value="ECO:0007669"/>
    <property type="project" value="InterPro"/>
</dbReference>
<organism evidence="6 7">
    <name type="scientific">Succinivibrio dextrinosolvens DSM 3072</name>
    <dbReference type="NCBI Taxonomy" id="1123324"/>
    <lineage>
        <taxon>Bacteria</taxon>
        <taxon>Pseudomonadati</taxon>
        <taxon>Pseudomonadota</taxon>
        <taxon>Gammaproteobacteria</taxon>
        <taxon>Aeromonadales</taxon>
        <taxon>Succinivibrionaceae</taxon>
        <taxon>Succinivibrio</taxon>
    </lineage>
</organism>
<keyword evidence="7" id="KW-1185">Reference proteome</keyword>
<evidence type="ECO:0000256" key="3">
    <source>
        <dbReference type="ARBA" id="ARBA00022553"/>
    </source>
</evidence>
<keyword evidence="3" id="KW-0597">Phosphoprotein</keyword>
<dbReference type="RefSeq" id="WP_078928655.1">
    <property type="nucleotide sequence ID" value="NZ_FUXX01000016.1"/>
</dbReference>
<dbReference type="Pfam" id="PF13188">
    <property type="entry name" value="PAS_8"/>
    <property type="match status" value="1"/>
</dbReference>
<evidence type="ECO:0000313" key="6">
    <source>
        <dbReference type="EMBL" id="SKA61871.1"/>
    </source>
</evidence>
<dbReference type="NCBIfam" id="TIGR00229">
    <property type="entry name" value="sensory_box"/>
    <property type="match status" value="1"/>
</dbReference>
<dbReference type="SUPFAM" id="SSF47384">
    <property type="entry name" value="Homodimeric domain of signal transducing histidine kinase"/>
    <property type="match status" value="1"/>
</dbReference>
<dbReference type="CDD" id="cd00130">
    <property type="entry name" value="PAS"/>
    <property type="match status" value="1"/>
</dbReference>
<accession>A0A1T4VBJ3</accession>
<dbReference type="STRING" id="83771.SAMN02910357_02038"/>
<dbReference type="SMART" id="SM00091">
    <property type="entry name" value="PAS"/>
    <property type="match status" value="1"/>
</dbReference>
<dbReference type="EMBL" id="FUXX01000016">
    <property type="protein sequence ID" value="SKA61871.1"/>
    <property type="molecule type" value="Genomic_DNA"/>
</dbReference>
<feature type="domain" description="Histidine kinase" evidence="4">
    <location>
        <begin position="121"/>
        <end position="325"/>
    </location>
</feature>
<keyword evidence="6" id="KW-0808">Transferase</keyword>
<dbReference type="Proteomes" id="UP000242432">
    <property type="component" value="Unassembled WGS sequence"/>
</dbReference>
<dbReference type="SMART" id="SM00388">
    <property type="entry name" value="HisKA"/>
    <property type="match status" value="1"/>
</dbReference>
<dbReference type="EC" id="2.7.13.3" evidence="2"/>
<dbReference type="PANTHER" id="PTHR43065">
    <property type="entry name" value="SENSOR HISTIDINE KINASE"/>
    <property type="match status" value="1"/>
</dbReference>
<gene>
    <name evidence="6" type="ORF">SAMN02745213_01162</name>
</gene>